<feature type="compositionally biased region" description="Basic and acidic residues" evidence="1">
    <location>
        <begin position="305"/>
        <end position="317"/>
    </location>
</feature>
<gene>
    <name evidence="3" type="ORF">D6D19_03832</name>
</gene>
<sequence>MPAMAAALKAQTLTFTVPKARRPRFDFKLKIYDLNNVPLVSGTCFVKWHLPSSSAAEHRGRTTKCNIKDHKVVFDYEKQTPVRLVIGKDQMLQELWIHLEIIQEYSNGGKGERITLGNIKLNLAEYVDTNDHGHDSDEGVTRRYLMQDSKINSTLKVSLHLKHLEGDRSYYAPPLRTAPVFGGIAGIMSQEVAEATEEGSNMPSLSNKSRENGELQDMYRRTLAASWVAQPGELRADDCIKDIFAGGDGWGSHLDHVQHTQHLNPSSDEDKSRSANLTPTDNFTRSPRSKSPLLGHQRNVSKESVQSDRRKGFDGWAKDASSAMGGNLGKQGAFGGRSSLHQQAMKFELESAKRKPKAGQGEIDEFDNPWREDLRSWKIGNMI</sequence>
<dbReference type="InterPro" id="IPR039931">
    <property type="entry name" value="EEIG1/2-like"/>
</dbReference>
<dbReference type="PANTHER" id="PTHR21456:SF1">
    <property type="entry name" value="C2 NT-TYPE DOMAIN-CONTAINING PROTEIN"/>
    <property type="match status" value="1"/>
</dbReference>
<dbReference type="PANTHER" id="PTHR21456">
    <property type="entry name" value="FAMILY WITH SEQUENCE SIMILARITY 102"/>
    <property type="match status" value="1"/>
</dbReference>
<dbReference type="Proteomes" id="UP000308802">
    <property type="component" value="Unassembled WGS sequence"/>
</dbReference>
<feature type="region of interest" description="Disordered" evidence="1">
    <location>
        <begin position="260"/>
        <end position="336"/>
    </location>
</feature>
<dbReference type="EMBL" id="QZAO01000088">
    <property type="protein sequence ID" value="THW75670.1"/>
    <property type="molecule type" value="Genomic_DNA"/>
</dbReference>
<feature type="domain" description="C2 NT-type" evidence="2">
    <location>
        <begin position="15"/>
        <end position="163"/>
    </location>
</feature>
<organism evidence="3 4">
    <name type="scientific">Aureobasidium pullulans</name>
    <name type="common">Black yeast</name>
    <name type="synonym">Pullularia pullulans</name>
    <dbReference type="NCBI Taxonomy" id="5580"/>
    <lineage>
        <taxon>Eukaryota</taxon>
        <taxon>Fungi</taxon>
        <taxon>Dikarya</taxon>
        <taxon>Ascomycota</taxon>
        <taxon>Pezizomycotina</taxon>
        <taxon>Dothideomycetes</taxon>
        <taxon>Dothideomycetidae</taxon>
        <taxon>Dothideales</taxon>
        <taxon>Saccotheciaceae</taxon>
        <taxon>Aureobasidium</taxon>
    </lineage>
</organism>
<evidence type="ECO:0000256" key="1">
    <source>
        <dbReference type="SAM" id="MobiDB-lite"/>
    </source>
</evidence>
<accession>A0A4S9A8Z1</accession>
<dbReference type="InterPro" id="IPR019448">
    <property type="entry name" value="NT-C2"/>
</dbReference>
<reference evidence="3 4" key="1">
    <citation type="submission" date="2018-10" db="EMBL/GenBank/DDBJ databases">
        <title>Fifty Aureobasidium pullulans genomes reveal a recombining polyextremotolerant generalist.</title>
        <authorList>
            <person name="Gostincar C."/>
            <person name="Turk M."/>
            <person name="Zajc J."/>
            <person name="Gunde-Cimerman N."/>
        </authorList>
    </citation>
    <scope>NUCLEOTIDE SEQUENCE [LARGE SCALE GENOMIC DNA]</scope>
    <source>
        <strain evidence="3 4">EXF-10659</strain>
    </source>
</reference>
<feature type="compositionally biased region" description="Gly residues" evidence="1">
    <location>
        <begin position="326"/>
        <end position="335"/>
    </location>
</feature>
<evidence type="ECO:0000259" key="2">
    <source>
        <dbReference type="PROSITE" id="PS51840"/>
    </source>
</evidence>
<evidence type="ECO:0000313" key="4">
    <source>
        <dbReference type="Proteomes" id="UP000308802"/>
    </source>
</evidence>
<proteinExistence type="predicted"/>
<evidence type="ECO:0000313" key="3">
    <source>
        <dbReference type="EMBL" id="THW75670.1"/>
    </source>
</evidence>
<dbReference type="Pfam" id="PF10358">
    <property type="entry name" value="NT-C2"/>
    <property type="match status" value="1"/>
</dbReference>
<comment type="caution">
    <text evidence="3">The sequence shown here is derived from an EMBL/GenBank/DDBJ whole genome shotgun (WGS) entry which is preliminary data.</text>
</comment>
<dbReference type="PROSITE" id="PS51840">
    <property type="entry name" value="C2_NT"/>
    <property type="match status" value="1"/>
</dbReference>
<dbReference type="AlphaFoldDB" id="A0A4S9A8Z1"/>
<name>A0A4S9A8Z1_AURPU</name>
<protein>
    <recommendedName>
        <fullName evidence="2">C2 NT-type domain-containing protein</fullName>
    </recommendedName>
</protein>
<feature type="compositionally biased region" description="Polar residues" evidence="1">
    <location>
        <begin position="274"/>
        <end position="286"/>
    </location>
</feature>